<dbReference type="Proteomes" id="UP000823388">
    <property type="component" value="Chromosome 3N"/>
</dbReference>
<evidence type="ECO:0000313" key="3">
    <source>
        <dbReference type="Proteomes" id="UP000823388"/>
    </source>
</evidence>
<proteinExistence type="predicted"/>
<reference evidence="2" key="1">
    <citation type="submission" date="2020-05" db="EMBL/GenBank/DDBJ databases">
        <title>WGS assembly of Panicum virgatum.</title>
        <authorList>
            <person name="Lovell J.T."/>
            <person name="Jenkins J."/>
            <person name="Shu S."/>
            <person name="Juenger T.E."/>
            <person name="Schmutz J."/>
        </authorList>
    </citation>
    <scope>NUCLEOTIDE SEQUENCE</scope>
    <source>
        <strain evidence="2">AP13</strain>
    </source>
</reference>
<dbReference type="AlphaFoldDB" id="A0A8T0U1Q8"/>
<keyword evidence="3" id="KW-1185">Reference proteome</keyword>
<feature type="region of interest" description="Disordered" evidence="1">
    <location>
        <begin position="59"/>
        <end position="124"/>
    </location>
</feature>
<feature type="compositionally biased region" description="Low complexity" evidence="1">
    <location>
        <begin position="67"/>
        <end position="85"/>
    </location>
</feature>
<feature type="compositionally biased region" description="Low complexity" evidence="1">
    <location>
        <begin position="37"/>
        <end position="46"/>
    </location>
</feature>
<name>A0A8T0U1Q8_PANVG</name>
<gene>
    <name evidence="2" type="ORF">PVAP13_3NG187723</name>
</gene>
<protein>
    <submittedName>
        <fullName evidence="2">Uncharacterized protein</fullName>
    </submittedName>
</protein>
<comment type="caution">
    <text evidence="2">The sequence shown here is derived from an EMBL/GenBank/DDBJ whole genome shotgun (WGS) entry which is preliminary data.</text>
</comment>
<evidence type="ECO:0000256" key="1">
    <source>
        <dbReference type="SAM" id="MobiDB-lite"/>
    </source>
</evidence>
<evidence type="ECO:0000313" key="2">
    <source>
        <dbReference type="EMBL" id="KAG2616237.1"/>
    </source>
</evidence>
<sequence length="124" mass="13705">MEEAHGHLPFALFFFRKALSHTRILTRRPHHTDTEDQQAADQSQQQRWYISSPLVTGTALRPSEGRSSPLYQLPSYSLPLPSSSPTSPPPPPPSSGVVFHRPPPGHAKVRFLTPDSADPSRSCS</sequence>
<feature type="region of interest" description="Disordered" evidence="1">
    <location>
        <begin position="26"/>
        <end position="47"/>
    </location>
</feature>
<organism evidence="2 3">
    <name type="scientific">Panicum virgatum</name>
    <name type="common">Blackwell switchgrass</name>
    <dbReference type="NCBI Taxonomy" id="38727"/>
    <lineage>
        <taxon>Eukaryota</taxon>
        <taxon>Viridiplantae</taxon>
        <taxon>Streptophyta</taxon>
        <taxon>Embryophyta</taxon>
        <taxon>Tracheophyta</taxon>
        <taxon>Spermatophyta</taxon>
        <taxon>Magnoliopsida</taxon>
        <taxon>Liliopsida</taxon>
        <taxon>Poales</taxon>
        <taxon>Poaceae</taxon>
        <taxon>PACMAD clade</taxon>
        <taxon>Panicoideae</taxon>
        <taxon>Panicodae</taxon>
        <taxon>Paniceae</taxon>
        <taxon>Panicinae</taxon>
        <taxon>Panicum</taxon>
        <taxon>Panicum sect. Hiantes</taxon>
    </lineage>
</organism>
<accession>A0A8T0U1Q8</accession>
<dbReference type="EMBL" id="CM029042">
    <property type="protein sequence ID" value="KAG2616237.1"/>
    <property type="molecule type" value="Genomic_DNA"/>
</dbReference>